<dbReference type="EMBL" id="JBHMFI010000001">
    <property type="protein sequence ID" value="MFB9072699.1"/>
    <property type="molecule type" value="Genomic_DNA"/>
</dbReference>
<reference evidence="2 3" key="1">
    <citation type="submission" date="2024-09" db="EMBL/GenBank/DDBJ databases">
        <authorList>
            <person name="Sun Q."/>
            <person name="Mori K."/>
        </authorList>
    </citation>
    <scope>NUCLEOTIDE SEQUENCE [LARGE SCALE GENOMIC DNA]</scope>
    <source>
        <strain evidence="2 3">CCM 7609</strain>
    </source>
</reference>
<sequence length="127" mass="13151">MEHEGRHDQRTDVPSHELSGDQQCQDDPQAPALQDRATADLQGVPERCGGGLADRQPVGQTDQQAQVDAVRVGAGHGPAAAPPVGRPDGGHPGLGTGFRACLRHRVTHSSARGAGRPCRSGSSRGSP</sequence>
<gene>
    <name evidence="2" type="ORF">ACFFX0_16440</name>
</gene>
<feature type="region of interest" description="Disordered" evidence="1">
    <location>
        <begin position="1"/>
        <end position="127"/>
    </location>
</feature>
<protein>
    <submittedName>
        <fullName evidence="2">Uncharacterized protein</fullName>
    </submittedName>
</protein>
<name>A0ABV5G193_9MICC</name>
<keyword evidence="3" id="KW-1185">Reference proteome</keyword>
<organism evidence="2 3">
    <name type="scientific">Citricoccus parietis</name>
    <dbReference type="NCBI Taxonomy" id="592307"/>
    <lineage>
        <taxon>Bacteria</taxon>
        <taxon>Bacillati</taxon>
        <taxon>Actinomycetota</taxon>
        <taxon>Actinomycetes</taxon>
        <taxon>Micrococcales</taxon>
        <taxon>Micrococcaceae</taxon>
        <taxon>Citricoccus</taxon>
    </lineage>
</organism>
<feature type="compositionally biased region" description="Low complexity" evidence="1">
    <location>
        <begin position="21"/>
        <end position="35"/>
    </location>
</feature>
<proteinExistence type="predicted"/>
<accession>A0ABV5G193</accession>
<comment type="caution">
    <text evidence="2">The sequence shown here is derived from an EMBL/GenBank/DDBJ whole genome shotgun (WGS) entry which is preliminary data.</text>
</comment>
<evidence type="ECO:0000313" key="3">
    <source>
        <dbReference type="Proteomes" id="UP001589575"/>
    </source>
</evidence>
<feature type="compositionally biased region" description="Low complexity" evidence="1">
    <location>
        <begin position="109"/>
        <end position="127"/>
    </location>
</feature>
<evidence type="ECO:0000256" key="1">
    <source>
        <dbReference type="SAM" id="MobiDB-lite"/>
    </source>
</evidence>
<dbReference type="Proteomes" id="UP001589575">
    <property type="component" value="Unassembled WGS sequence"/>
</dbReference>
<feature type="compositionally biased region" description="Low complexity" evidence="1">
    <location>
        <begin position="69"/>
        <end position="79"/>
    </location>
</feature>
<feature type="compositionally biased region" description="Basic and acidic residues" evidence="1">
    <location>
        <begin position="1"/>
        <end position="19"/>
    </location>
</feature>
<evidence type="ECO:0000313" key="2">
    <source>
        <dbReference type="EMBL" id="MFB9072699.1"/>
    </source>
</evidence>